<feature type="domain" description="Pirin N-terminal" evidence="3">
    <location>
        <begin position="36"/>
        <end position="135"/>
    </location>
</feature>
<dbReference type="Pfam" id="PF17954">
    <property type="entry name" value="Pirin_C_2"/>
    <property type="match status" value="1"/>
</dbReference>
<dbReference type="PANTHER" id="PTHR43212:SF3">
    <property type="entry name" value="QUERCETIN 2,3-DIOXYGENASE"/>
    <property type="match status" value="1"/>
</dbReference>
<accession>A0A2S6N373</accession>
<dbReference type="Proteomes" id="UP000239724">
    <property type="component" value="Unassembled WGS sequence"/>
</dbReference>
<reference evidence="5 6" key="1">
    <citation type="journal article" date="2018" name="Arch. Microbiol.">
        <title>New insights into the metabolic potential of the phototrophic purple bacterium Rhodopila globiformis DSM 161(T) from its draft genome sequence and evidence for a vanadium-dependent nitrogenase.</title>
        <authorList>
            <person name="Imhoff J.F."/>
            <person name="Rahn T."/>
            <person name="Kunzel S."/>
            <person name="Neulinger S.C."/>
        </authorList>
    </citation>
    <scope>NUCLEOTIDE SEQUENCE [LARGE SCALE GENOMIC DNA]</scope>
    <source>
        <strain evidence="5 6">DSM 161</strain>
    </source>
</reference>
<gene>
    <name evidence="5" type="ORF">CCS01_22760</name>
</gene>
<dbReference type="PANTHER" id="PTHR43212">
    <property type="entry name" value="QUERCETIN 2,3-DIOXYGENASE"/>
    <property type="match status" value="1"/>
</dbReference>
<evidence type="ECO:0000259" key="4">
    <source>
        <dbReference type="Pfam" id="PF17954"/>
    </source>
</evidence>
<dbReference type="InterPro" id="IPR003829">
    <property type="entry name" value="Pirin_N_dom"/>
</dbReference>
<dbReference type="InterPro" id="IPR011051">
    <property type="entry name" value="RmlC_Cupin_sf"/>
</dbReference>
<evidence type="ECO:0000259" key="3">
    <source>
        <dbReference type="Pfam" id="PF02678"/>
    </source>
</evidence>
<dbReference type="EMBL" id="NHRY01000234">
    <property type="protein sequence ID" value="PPQ29059.1"/>
    <property type="molecule type" value="Genomic_DNA"/>
</dbReference>
<keyword evidence="6" id="KW-1185">Reference proteome</keyword>
<dbReference type="Pfam" id="PF02678">
    <property type="entry name" value="Pirin"/>
    <property type="match status" value="1"/>
</dbReference>
<name>A0A2S6N373_RHOGL</name>
<dbReference type="OrthoDB" id="8436144at2"/>
<comment type="caution">
    <text evidence="5">The sequence shown here is derived from an EMBL/GenBank/DDBJ whole genome shotgun (WGS) entry which is preliminary data.</text>
</comment>
<proteinExistence type="inferred from homology"/>
<comment type="similarity">
    <text evidence="1 2">Belongs to the pirin family.</text>
</comment>
<organism evidence="5 6">
    <name type="scientific">Rhodopila globiformis</name>
    <name type="common">Rhodopseudomonas globiformis</name>
    <dbReference type="NCBI Taxonomy" id="1071"/>
    <lineage>
        <taxon>Bacteria</taxon>
        <taxon>Pseudomonadati</taxon>
        <taxon>Pseudomonadota</taxon>
        <taxon>Alphaproteobacteria</taxon>
        <taxon>Acetobacterales</taxon>
        <taxon>Acetobacteraceae</taxon>
        <taxon>Rhodopila</taxon>
    </lineage>
</organism>
<dbReference type="Gene3D" id="2.60.120.10">
    <property type="entry name" value="Jelly Rolls"/>
    <property type="match status" value="2"/>
</dbReference>
<evidence type="ECO:0000256" key="2">
    <source>
        <dbReference type="RuleBase" id="RU003457"/>
    </source>
</evidence>
<dbReference type="RefSeq" id="WP_104521112.1">
    <property type="nucleotide sequence ID" value="NZ_NHRY01000234.1"/>
</dbReference>
<protein>
    <submittedName>
        <fullName evidence="5">Pirin</fullName>
    </submittedName>
</protein>
<dbReference type="InterPro" id="IPR012093">
    <property type="entry name" value="Pirin"/>
</dbReference>
<evidence type="ECO:0000313" key="6">
    <source>
        <dbReference type="Proteomes" id="UP000239724"/>
    </source>
</evidence>
<dbReference type="InterPro" id="IPR041602">
    <property type="entry name" value="Quercetinase_C"/>
</dbReference>
<dbReference type="SUPFAM" id="SSF51182">
    <property type="entry name" value="RmlC-like cupins"/>
    <property type="match status" value="1"/>
</dbReference>
<sequence length="249" mass="27354">MSNAFVLHADERGYDKILSTGATAAYAGGHPDAFITRCSSFNFGDYQDGRPGFGRIRVFGDEAFYHPGCSYNMHPHHNFIICAFVLEGKLTHINTLGQIDELGPGDYYAFSAGSGGLHEELNRHQEPMRAIYLWLLPDRLLLPPSYERGHFDATAGLNRISALVGDQAGTLTIPQDAGVSRLVSNTPGTFRYRPRSAGHGVYAFVIDGMVRCDGTTLKRRDSKAVWGADEIIYETHAGDTDVLLVETII</sequence>
<feature type="domain" description="Quercetin 2,3-dioxygenase C-terminal cupin" evidence="4">
    <location>
        <begin position="167"/>
        <end position="246"/>
    </location>
</feature>
<evidence type="ECO:0000313" key="5">
    <source>
        <dbReference type="EMBL" id="PPQ29059.1"/>
    </source>
</evidence>
<evidence type="ECO:0000256" key="1">
    <source>
        <dbReference type="ARBA" id="ARBA00008416"/>
    </source>
</evidence>
<dbReference type="AlphaFoldDB" id="A0A2S6N373"/>
<dbReference type="InterPro" id="IPR014710">
    <property type="entry name" value="RmlC-like_jellyroll"/>
</dbReference>